<dbReference type="EMBL" id="JACHFD010000014">
    <property type="protein sequence ID" value="MBB5352661.1"/>
    <property type="molecule type" value="Genomic_DNA"/>
</dbReference>
<protein>
    <submittedName>
        <fullName evidence="1">Cell fate (Sporulation/competence/biofilm development) regulator YlbF (YheA/YmcA/DUF963 family)</fullName>
    </submittedName>
</protein>
<dbReference type="Pfam" id="PF06133">
    <property type="entry name" value="Com_YlbF"/>
    <property type="match status" value="1"/>
</dbReference>
<proteinExistence type="predicted"/>
<gene>
    <name evidence="1" type="ORF">HNR46_002909</name>
</gene>
<dbReference type="SUPFAM" id="SSF158622">
    <property type="entry name" value="YheA/YmcA-like"/>
    <property type="match status" value="1"/>
</dbReference>
<dbReference type="Proteomes" id="UP000557717">
    <property type="component" value="Unassembled WGS sequence"/>
</dbReference>
<keyword evidence="2" id="KW-1185">Reference proteome</keyword>
<dbReference type="InterPro" id="IPR023378">
    <property type="entry name" value="YheA/YmcA-like_dom_sf"/>
</dbReference>
<name>A0A840VIY2_9BACT</name>
<accession>A0A840VIY2</accession>
<reference evidence="1 2" key="1">
    <citation type="submission" date="2020-08" db="EMBL/GenBank/DDBJ databases">
        <title>Genomic Encyclopedia of Type Strains, Phase IV (KMG-IV): sequencing the most valuable type-strain genomes for metagenomic binning, comparative biology and taxonomic classification.</title>
        <authorList>
            <person name="Goeker M."/>
        </authorList>
    </citation>
    <scope>NUCLEOTIDE SEQUENCE [LARGE SCALE GENOMIC DNA]</scope>
    <source>
        <strain evidence="1 2">YC6886</strain>
    </source>
</reference>
<dbReference type="RefSeq" id="WP_184019877.1">
    <property type="nucleotide sequence ID" value="NZ_JACHFD010000014.1"/>
</dbReference>
<evidence type="ECO:0000313" key="2">
    <source>
        <dbReference type="Proteomes" id="UP000557717"/>
    </source>
</evidence>
<sequence length="145" mass="15584">MSMLADDSAVMTKVRELCAAIAGDSRFQALQGDVETFMEDEEATLMYRGVHERGSELHHKQHAGVELSDSEIREFEAAREQLFANPVARSFMDAQGELETLQRSVMKYVNLTMELGHVPSNEEIAATEGGGCCGGGGGGGCGCSH</sequence>
<comment type="caution">
    <text evidence="1">The sequence shown here is derived from an EMBL/GenBank/DDBJ whole genome shotgun (WGS) entry which is preliminary data.</text>
</comment>
<dbReference type="InterPro" id="IPR010368">
    <property type="entry name" value="Com_YlbF"/>
</dbReference>
<dbReference type="Gene3D" id="1.20.1500.10">
    <property type="entry name" value="YheA/YmcA-like"/>
    <property type="match status" value="1"/>
</dbReference>
<dbReference type="AlphaFoldDB" id="A0A840VIY2"/>
<evidence type="ECO:0000313" key="1">
    <source>
        <dbReference type="EMBL" id="MBB5352661.1"/>
    </source>
</evidence>
<organism evidence="1 2">
    <name type="scientific">Haloferula luteola</name>
    <dbReference type="NCBI Taxonomy" id="595692"/>
    <lineage>
        <taxon>Bacteria</taxon>
        <taxon>Pseudomonadati</taxon>
        <taxon>Verrucomicrobiota</taxon>
        <taxon>Verrucomicrobiia</taxon>
        <taxon>Verrucomicrobiales</taxon>
        <taxon>Verrucomicrobiaceae</taxon>
        <taxon>Haloferula</taxon>
    </lineage>
</organism>